<protein>
    <submittedName>
        <fullName evidence="2">Uncharacterized protein</fullName>
    </submittedName>
</protein>
<evidence type="ECO:0000313" key="2">
    <source>
        <dbReference type="EMBL" id="KAK3771141.1"/>
    </source>
</evidence>
<dbReference type="InterPro" id="IPR016024">
    <property type="entry name" value="ARM-type_fold"/>
</dbReference>
<feature type="compositionally biased region" description="Polar residues" evidence="1">
    <location>
        <begin position="842"/>
        <end position="870"/>
    </location>
</feature>
<feature type="compositionally biased region" description="Polar residues" evidence="1">
    <location>
        <begin position="433"/>
        <end position="457"/>
    </location>
</feature>
<dbReference type="EMBL" id="JAWDGP010003771">
    <property type="protein sequence ID" value="KAK3771141.1"/>
    <property type="molecule type" value="Genomic_DNA"/>
</dbReference>
<reference evidence="2" key="1">
    <citation type="journal article" date="2023" name="G3 (Bethesda)">
        <title>A reference genome for the long-term kleptoplast-retaining sea slug Elysia crispata morphotype clarki.</title>
        <authorList>
            <person name="Eastman K.E."/>
            <person name="Pendleton A.L."/>
            <person name="Shaikh M.A."/>
            <person name="Suttiyut T."/>
            <person name="Ogas R."/>
            <person name="Tomko P."/>
            <person name="Gavelis G."/>
            <person name="Widhalm J.R."/>
            <person name="Wisecaver J.H."/>
        </authorList>
    </citation>
    <scope>NUCLEOTIDE SEQUENCE</scope>
    <source>
        <strain evidence="2">ECLA1</strain>
    </source>
</reference>
<feature type="region of interest" description="Disordered" evidence="1">
    <location>
        <begin position="838"/>
        <end position="880"/>
    </location>
</feature>
<evidence type="ECO:0000313" key="3">
    <source>
        <dbReference type="Proteomes" id="UP001283361"/>
    </source>
</evidence>
<keyword evidence="3" id="KW-1185">Reference proteome</keyword>
<feature type="compositionally biased region" description="Acidic residues" evidence="1">
    <location>
        <begin position="468"/>
        <end position="509"/>
    </location>
</feature>
<feature type="region of interest" description="Disordered" evidence="1">
    <location>
        <begin position="343"/>
        <end position="368"/>
    </location>
</feature>
<accession>A0AAE0ZLK9</accession>
<feature type="region of interest" description="Disordered" evidence="1">
    <location>
        <begin position="608"/>
        <end position="632"/>
    </location>
</feature>
<gene>
    <name evidence="2" type="ORF">RRG08_034156</name>
</gene>
<dbReference type="Proteomes" id="UP001283361">
    <property type="component" value="Unassembled WGS sequence"/>
</dbReference>
<organism evidence="2 3">
    <name type="scientific">Elysia crispata</name>
    <name type="common">lettuce slug</name>
    <dbReference type="NCBI Taxonomy" id="231223"/>
    <lineage>
        <taxon>Eukaryota</taxon>
        <taxon>Metazoa</taxon>
        <taxon>Spiralia</taxon>
        <taxon>Lophotrochozoa</taxon>
        <taxon>Mollusca</taxon>
        <taxon>Gastropoda</taxon>
        <taxon>Heterobranchia</taxon>
        <taxon>Euthyneura</taxon>
        <taxon>Panpulmonata</taxon>
        <taxon>Sacoglossa</taxon>
        <taxon>Placobranchoidea</taxon>
        <taxon>Plakobranchidae</taxon>
        <taxon>Elysia</taxon>
    </lineage>
</organism>
<proteinExistence type="predicted"/>
<dbReference type="AlphaFoldDB" id="A0AAE0ZLK9"/>
<feature type="region of interest" description="Disordered" evidence="1">
    <location>
        <begin position="433"/>
        <end position="534"/>
    </location>
</feature>
<name>A0AAE0ZLK9_9GAST</name>
<feature type="compositionally biased region" description="Low complexity" evidence="1">
    <location>
        <begin position="353"/>
        <end position="368"/>
    </location>
</feature>
<sequence length="961" mass="103809">MVTPPPFLSDSCLEETFQAARRKLFRLEFYVAALESTAGNRGCEWSISLGFLFNMLEVGSEMEIPVTRSSNRISANIVQPAHSSTPCDINNLDRLNNNNNNDKKDVADNCVDYTLRDKLQNFSEAPTEGGRAAVLLQSSFTAAPTVAGSWERDRCRLACLSGAASSQAKALSTPPLLLSPSSPSSSPLSVGQLTAAAAGSDAGGASGAGYDYRQDQRLVLHRQSLPGHGGTEEEDALGELRQRLLYHETSGRKHSVDSGLAAAQRRVPTFVRTYREVAWKRVNKNHNKQKANVFSTTSDCPAAPYSDTGDTTSTTCLTSSASPTAEVFTDGAVTDVELRMRKKSRSRAGSFPDVTQQQQSDSQGQVTGAGSTIVSDYVNGQHIKRGRVPIFITADPGCPRRFSADDLVSMDQSQAQWAARGRCLVIRPSVPLSTTGQDQVVPPSQTAGSAVTNTGQHGSDKRRRQDSVEYEFSLEEDDDDDDDDDDEDGDDDEDDEEDEDDDDEDEEAESKDSSKDEFCPEASSPPLHKSSSDTSLVPQKYFLKFSNSLHRLALGNSTLRKTIALAEHEESRDVTVPRHITEVSLVSSPDAGQNGRDEPAVNTLHMANTSEGETNPSLRSNTQSWTPTESLPPQLRRTSVCWTLARPVDGTLPVNLQGAVPIAVEFVQSDALSDNGEPLWLQKMIFPPGVQVSSTQWSANFNWVPAVRGGSDRRRRYLVRAEIPGDGPSDLARHVTRRVSDAFAPYNKNSRNGVHAPKVMTLTVLPYGIDDAQEVLENHRKTTGAENLINLSQSSPLHALPGKEATNITASKARSSDRYSILESKDSNNIRHIVNGLPAHTNGVSQHTSNFPPEHSQLSALSGETSSHTPCGSGADDTSDVYTTRAQPVTSNSNSSTVNGGSGSTAAVAAAARSGLTAGFQHGQQRSNGSKRGDTVWQDILLSLSTEKRSVGVANWLLKGR</sequence>
<evidence type="ECO:0000256" key="1">
    <source>
        <dbReference type="SAM" id="MobiDB-lite"/>
    </source>
</evidence>
<dbReference type="SUPFAM" id="SSF48371">
    <property type="entry name" value="ARM repeat"/>
    <property type="match status" value="1"/>
</dbReference>
<comment type="caution">
    <text evidence="2">The sequence shown here is derived from an EMBL/GenBank/DDBJ whole genome shotgun (WGS) entry which is preliminary data.</text>
</comment>